<feature type="domain" description="Squalene cyclase N-terminal" evidence="5">
    <location>
        <begin position="95"/>
        <end position="251"/>
    </location>
</feature>
<organism evidence="6 7">
    <name type="scientific">Chenopodium quinoa</name>
    <name type="common">Quinoa</name>
    <dbReference type="NCBI Taxonomy" id="63459"/>
    <lineage>
        <taxon>Eukaryota</taxon>
        <taxon>Viridiplantae</taxon>
        <taxon>Streptophyta</taxon>
        <taxon>Embryophyta</taxon>
        <taxon>Tracheophyta</taxon>
        <taxon>Spermatophyta</taxon>
        <taxon>Magnoliopsida</taxon>
        <taxon>eudicotyledons</taxon>
        <taxon>Gunneridae</taxon>
        <taxon>Pentapetalae</taxon>
        <taxon>Caryophyllales</taxon>
        <taxon>Chenopodiaceae</taxon>
        <taxon>Chenopodioideae</taxon>
        <taxon>Atripliceae</taxon>
        <taxon>Chenopodium</taxon>
    </lineage>
</organism>
<evidence type="ECO:0000256" key="2">
    <source>
        <dbReference type="ARBA" id="ARBA00022737"/>
    </source>
</evidence>
<dbReference type="Gramene" id="AUR62025698-RA">
    <property type="protein sequence ID" value="AUR62025698-RA:cds"/>
    <property type="gene ID" value="AUR62025698"/>
</dbReference>
<dbReference type="PANTHER" id="PTHR11764">
    <property type="entry name" value="TERPENE CYCLASE/MUTASE FAMILY MEMBER"/>
    <property type="match status" value="1"/>
</dbReference>
<comment type="similarity">
    <text evidence="1">Belongs to the terpene cyclase/mutase family.</text>
</comment>
<evidence type="ECO:0000313" key="7">
    <source>
        <dbReference type="Proteomes" id="UP000596660"/>
    </source>
</evidence>
<accession>A0A803M9X2</accession>
<protein>
    <recommendedName>
        <fullName evidence="8">Terpene cyclase/mutase family member</fullName>
    </recommendedName>
</protein>
<reference evidence="6" key="1">
    <citation type="journal article" date="2017" name="Nature">
        <title>The genome of Chenopodium quinoa.</title>
        <authorList>
            <person name="Jarvis D.E."/>
            <person name="Ho Y.S."/>
            <person name="Lightfoot D.J."/>
            <person name="Schmoeckel S.M."/>
            <person name="Li B."/>
            <person name="Borm T.J.A."/>
            <person name="Ohyanagi H."/>
            <person name="Mineta K."/>
            <person name="Michell C.T."/>
            <person name="Saber N."/>
            <person name="Kharbatia N.M."/>
            <person name="Rupper R.R."/>
            <person name="Sharp A.R."/>
            <person name="Dally N."/>
            <person name="Boughton B.A."/>
            <person name="Woo Y.H."/>
            <person name="Gao G."/>
            <person name="Schijlen E.G.W.M."/>
            <person name="Guo X."/>
            <person name="Momin A.A."/>
            <person name="Negrao S."/>
            <person name="Al-Babili S."/>
            <person name="Gehring C."/>
            <person name="Roessner U."/>
            <person name="Jung C."/>
            <person name="Murphy K."/>
            <person name="Arold S.T."/>
            <person name="Gojobori T."/>
            <person name="van der Linden C.G."/>
            <person name="van Loo E.N."/>
            <person name="Jellen E.N."/>
            <person name="Maughan P.J."/>
            <person name="Tester M."/>
        </authorList>
    </citation>
    <scope>NUCLEOTIDE SEQUENCE [LARGE SCALE GENOMIC DNA]</scope>
    <source>
        <strain evidence="6">cv. PI 614886</strain>
    </source>
</reference>
<dbReference type="NCBIfam" id="TIGR01787">
    <property type="entry name" value="squalene_cyclas"/>
    <property type="match status" value="1"/>
</dbReference>
<evidence type="ECO:0000256" key="1">
    <source>
        <dbReference type="ARBA" id="ARBA00009755"/>
    </source>
</evidence>
<dbReference type="EnsemblPlants" id="AUR62025698-RA">
    <property type="protein sequence ID" value="AUR62025698-RA:cds"/>
    <property type="gene ID" value="AUR62025698"/>
</dbReference>
<dbReference type="InterPro" id="IPR032697">
    <property type="entry name" value="SQ_cyclase_N"/>
</dbReference>
<proteinExistence type="inferred from homology"/>
<evidence type="ECO:0000259" key="4">
    <source>
        <dbReference type="Pfam" id="PF13243"/>
    </source>
</evidence>
<name>A0A803M9X2_CHEQI</name>
<dbReference type="Pfam" id="PF13249">
    <property type="entry name" value="SQHop_cyclase_N"/>
    <property type="match status" value="1"/>
</dbReference>
<dbReference type="InterPro" id="IPR018333">
    <property type="entry name" value="Squalene_cyclase"/>
</dbReference>
<feature type="domain" description="Squalene cyclase C-terminal" evidence="4">
    <location>
        <begin position="313"/>
        <end position="561"/>
    </location>
</feature>
<sequence>MWRLKIAQGTNEPYLYSTNNFMGRQTWEFDPNYGTPEEREEVEKIRSNFYEKRFQIKACGDLIWRHQKNFKQTIPQVKVEDGEEITLEAASTTMKRAARYLIALQAEDGHWPADTAFPLFHIPPLVFCLYVTGHLNSIISAQHRTEIFRTIYNHQNEDGGWGFHCEGPSTMFCTVLNYICLRMLGVGPDEGDHNACPRARKWILDHGSATLIPSWGKTWLCILGLYDWSGCNPMQPELFLLPTFLPMHIGKNVVLHSNGANANVILIWKKVLCMLACWVENPEGDDFKKHLARISDYIWISEDGLKVQGIGSQQWDCGLSVQALLASNLGLDEIGPALNKAHFYIKESQIKKNPSGDFKSMYRHISKGAWGFSAPDHGWQVSDCTAEALKCCLILSTMPPEIVGEKMDTKHIFDSVNFLLSLQSKNGGLTAWEPARGYKWLEVINSTDFFANVIVEHEYVECTSSVIQALVLFKKLYPSHRKKEIETLITKAVEYLENSQFSDGSWYGNWGICFTYGTFFALKGLAVTGKTYDNCAAIRKGVEFLLATQMEDGGWGESYLSCHKEVI</sequence>
<dbReference type="FunFam" id="1.50.10.20:FF:000011">
    <property type="entry name" value="Terpene cyclase/mutase family member"/>
    <property type="match status" value="1"/>
</dbReference>
<dbReference type="OMA" id="EYEYSEC"/>
<keyword evidence="7" id="KW-1185">Reference proteome</keyword>
<dbReference type="InterPro" id="IPR008930">
    <property type="entry name" value="Terpenoid_cyclase/PrenylTrfase"/>
</dbReference>
<dbReference type="PROSITE" id="PS01074">
    <property type="entry name" value="TERPENE_SYNTHASES"/>
    <property type="match status" value="1"/>
</dbReference>
<dbReference type="GO" id="GO:0042300">
    <property type="term" value="F:beta-amyrin synthase activity"/>
    <property type="evidence" value="ECO:0007669"/>
    <property type="project" value="TreeGrafter"/>
</dbReference>
<dbReference type="Gene3D" id="1.50.10.20">
    <property type="match status" value="2"/>
</dbReference>
<dbReference type="GO" id="GO:0005811">
    <property type="term" value="C:lipid droplet"/>
    <property type="evidence" value="ECO:0007669"/>
    <property type="project" value="InterPro"/>
</dbReference>
<dbReference type="PANTHER" id="PTHR11764:SF58">
    <property type="entry name" value="BETA-AMYRIN SYNTHASE-RELATED"/>
    <property type="match status" value="1"/>
</dbReference>
<dbReference type="InterPro" id="IPR002365">
    <property type="entry name" value="Terpene_synthase_CS"/>
</dbReference>
<dbReference type="SMR" id="A0A803M9X2"/>
<dbReference type="AlphaFoldDB" id="A0A803M9X2"/>
<dbReference type="GO" id="GO:0016104">
    <property type="term" value="P:triterpenoid biosynthetic process"/>
    <property type="evidence" value="ECO:0007669"/>
    <property type="project" value="InterPro"/>
</dbReference>
<dbReference type="Proteomes" id="UP000596660">
    <property type="component" value="Unplaced"/>
</dbReference>
<evidence type="ECO:0000313" key="6">
    <source>
        <dbReference type="EnsemblPlants" id="AUR62025698-RA:cds"/>
    </source>
</evidence>
<evidence type="ECO:0000256" key="3">
    <source>
        <dbReference type="ARBA" id="ARBA00023235"/>
    </source>
</evidence>
<evidence type="ECO:0000259" key="5">
    <source>
        <dbReference type="Pfam" id="PF13249"/>
    </source>
</evidence>
<dbReference type="Pfam" id="PF13243">
    <property type="entry name" value="SQHop_cyclase_C"/>
    <property type="match status" value="1"/>
</dbReference>
<dbReference type="InterPro" id="IPR032696">
    <property type="entry name" value="SQ_cyclase_C"/>
</dbReference>
<dbReference type="SUPFAM" id="SSF48239">
    <property type="entry name" value="Terpenoid cyclases/Protein prenyltransferases"/>
    <property type="match status" value="2"/>
</dbReference>
<keyword evidence="3" id="KW-0413">Isomerase</keyword>
<keyword evidence="2" id="KW-0677">Repeat</keyword>
<reference evidence="6" key="2">
    <citation type="submission" date="2021-03" db="UniProtKB">
        <authorList>
            <consortium name="EnsemblPlants"/>
        </authorList>
    </citation>
    <scope>IDENTIFICATION</scope>
</reference>
<evidence type="ECO:0008006" key="8">
    <source>
        <dbReference type="Google" id="ProtNLM"/>
    </source>
</evidence>